<keyword evidence="3" id="KW-1185">Reference proteome</keyword>
<gene>
    <name evidence="1" type="primary">ATPM5</name>
    <name evidence="2" type="synonym">RvY_14254-1</name>
    <name evidence="2" type="synonym">RvY_14254.1</name>
    <name evidence="2" type="ORF">RvY_14254</name>
</gene>
<accession>A0A0E4AVP5</accession>
<dbReference type="Proteomes" id="UP000186922">
    <property type="component" value="Unassembled WGS sequence"/>
</dbReference>
<name>A0A0E4AVP5_RAMVA</name>
<evidence type="ECO:0000313" key="1">
    <source>
        <dbReference type="EMBL" id="BAQ94592.1"/>
    </source>
</evidence>
<proteinExistence type="evidence at transcript level"/>
<dbReference type="OrthoDB" id="3219649at2759"/>
<reference evidence="2 3" key="2">
    <citation type="journal article" date="2016" name="Nat. Commun.">
        <title>Extremotolerant tardigrade genome and improved radiotolerance of human cultured cells by tardigrade-unique protein.</title>
        <authorList>
            <person name="Hashimoto T."/>
            <person name="Horikawa D.D."/>
            <person name="Saito Y."/>
            <person name="Kuwahara H."/>
            <person name="Kozuka-Hata H."/>
            <person name="Shin-I T."/>
            <person name="Minakuchi Y."/>
            <person name="Ohishi K."/>
            <person name="Motoyama A."/>
            <person name="Aizu T."/>
            <person name="Enomoto A."/>
            <person name="Kondo K."/>
            <person name="Tanaka S."/>
            <person name="Hara Y."/>
            <person name="Koshikawa S."/>
            <person name="Sagara H."/>
            <person name="Miura T."/>
            <person name="Yokobori S."/>
            <person name="Miyagawa K."/>
            <person name="Suzuki Y."/>
            <person name="Kubo T."/>
            <person name="Oyama M."/>
            <person name="Kohara Y."/>
            <person name="Fujiyama A."/>
            <person name="Arakawa K."/>
            <person name="Katayama T."/>
            <person name="Toyoda A."/>
            <person name="Kunieda T."/>
        </authorList>
    </citation>
    <scope>NUCLEOTIDE SEQUENCE [LARGE SCALE GENOMIC DNA]</scope>
    <source>
        <strain evidence="2 3">YOKOZUNA-1</strain>
    </source>
</reference>
<reference evidence="1" key="1">
    <citation type="submission" date="2014-09" db="EMBL/GenBank/DDBJ databases">
        <title>Novel mitochondria-targeted heat-soluble proteins identified in the anhydrobiotic tardigrade improve osmotic tolerance of human cells.</title>
        <authorList>
            <person name="Tanaka S."/>
            <person name="Tanaka J."/>
            <person name="Miwa Y."/>
            <person name="Horikawa D.D."/>
            <person name="Katayama T."/>
            <person name="Arakawa K."/>
            <person name="Toyoda A."/>
            <person name="Kubo T."/>
            <person name="Kunieda T."/>
        </authorList>
    </citation>
    <scope>NUCLEOTIDE SEQUENCE</scope>
    <source>
        <strain evidence="1">YOKOZUNA-1</strain>
    </source>
</reference>
<sequence>MSRLTHAQALQRVNAVGISVHSSGNCSDRNRPNCTSLDTILAKTIDQIVAFKRKSGKVVIITGGTETGHASGTKSHWNGYKLDIAMNAGVTDYITKNFRYIGTTNGGRWAQYQDGSDIWTNEGNHWDIVIS</sequence>
<protein>
    <submittedName>
        <fullName evidence="1">Tardigrade-unique protein with predicted mitochondria targeting peptide 5</fullName>
    </submittedName>
</protein>
<dbReference type="EMBL" id="LC002827">
    <property type="protein sequence ID" value="BAQ94592.1"/>
    <property type="molecule type" value="mRNA"/>
</dbReference>
<dbReference type="AlphaFoldDB" id="A0A0E4AVP5"/>
<organism evidence="1">
    <name type="scientific">Ramazzottius varieornatus</name>
    <name type="common">Water bear</name>
    <name type="synonym">Tardigrade</name>
    <dbReference type="NCBI Taxonomy" id="947166"/>
    <lineage>
        <taxon>Eukaryota</taxon>
        <taxon>Metazoa</taxon>
        <taxon>Ecdysozoa</taxon>
        <taxon>Tardigrada</taxon>
        <taxon>Eutardigrada</taxon>
        <taxon>Parachela</taxon>
        <taxon>Hypsibioidea</taxon>
        <taxon>Ramazzottiidae</taxon>
        <taxon>Ramazzottius</taxon>
    </lineage>
</organism>
<evidence type="ECO:0000313" key="2">
    <source>
        <dbReference type="EMBL" id="GAV03885.1"/>
    </source>
</evidence>
<dbReference type="EMBL" id="BDGG01000010">
    <property type="protein sequence ID" value="GAV03885.1"/>
    <property type="molecule type" value="Genomic_DNA"/>
</dbReference>
<evidence type="ECO:0000313" key="3">
    <source>
        <dbReference type="Proteomes" id="UP000186922"/>
    </source>
</evidence>